<dbReference type="RefSeq" id="WP_063799839.1">
    <property type="nucleotide sequence ID" value="NZ_LLXZ01000177.1"/>
</dbReference>
<name>A0A0R3L1W8_9BRAD</name>
<evidence type="ECO:0008006" key="3">
    <source>
        <dbReference type="Google" id="ProtNLM"/>
    </source>
</evidence>
<protein>
    <recommendedName>
        <fullName evidence="3">DUF2489 domain-containing protein</fullName>
    </recommendedName>
</protein>
<organism evidence="1 2">
    <name type="scientific">Bradyrhizobium jicamae</name>
    <dbReference type="NCBI Taxonomy" id="280332"/>
    <lineage>
        <taxon>Bacteria</taxon>
        <taxon>Pseudomonadati</taxon>
        <taxon>Pseudomonadota</taxon>
        <taxon>Alphaproteobacteria</taxon>
        <taxon>Hyphomicrobiales</taxon>
        <taxon>Nitrobacteraceae</taxon>
        <taxon>Bradyrhizobium</taxon>
    </lineage>
</organism>
<dbReference type="AlphaFoldDB" id="A0A0R3L1W8"/>
<gene>
    <name evidence="1" type="ORF">CQ12_17145</name>
</gene>
<accession>A0A0R3L1W8</accession>
<dbReference type="EMBL" id="LLXZ01000177">
    <property type="protein sequence ID" value="KRQ99684.1"/>
    <property type="molecule type" value="Genomic_DNA"/>
</dbReference>
<reference evidence="1 2" key="1">
    <citation type="submission" date="2014-03" db="EMBL/GenBank/DDBJ databases">
        <title>Bradyrhizobium valentinum sp. nov., isolated from effective nodules of Lupinus mariae-josephae, a lupine endemic of basic-lime soils in Eastern Spain.</title>
        <authorList>
            <person name="Duran D."/>
            <person name="Rey L."/>
            <person name="Navarro A."/>
            <person name="Busquets A."/>
            <person name="Imperial J."/>
            <person name="Ruiz-Argueso T."/>
        </authorList>
    </citation>
    <scope>NUCLEOTIDE SEQUENCE [LARGE SCALE GENOMIC DNA]</scope>
    <source>
        <strain evidence="1 2">PAC68</strain>
    </source>
</reference>
<comment type="caution">
    <text evidence="1">The sequence shown here is derived from an EMBL/GenBank/DDBJ whole genome shotgun (WGS) entry which is preliminary data.</text>
</comment>
<proteinExistence type="predicted"/>
<evidence type="ECO:0000313" key="2">
    <source>
        <dbReference type="Proteomes" id="UP000050863"/>
    </source>
</evidence>
<dbReference type="Proteomes" id="UP000050863">
    <property type="component" value="Unassembled WGS sequence"/>
</dbReference>
<dbReference type="STRING" id="280332.CQ12_17145"/>
<sequence>MSWNESEIMEARHAIFGAAQDMLAGKLTYIEGARKIVAAWRASKLDERDADVLPFVGIDSETEALPFGEMRAHWQPAALDALRPEIDRMEVWARQLGELRCRNLVARFSSGQIKIEKF</sequence>
<dbReference type="OrthoDB" id="8237271at2"/>
<evidence type="ECO:0000313" key="1">
    <source>
        <dbReference type="EMBL" id="KRQ99684.1"/>
    </source>
</evidence>
<keyword evidence="2" id="KW-1185">Reference proteome</keyword>